<evidence type="ECO:0000256" key="2">
    <source>
        <dbReference type="ARBA" id="ARBA00022679"/>
    </source>
</evidence>
<dbReference type="STRING" id="559515.M4BCA1"/>
<evidence type="ECO:0000313" key="7">
    <source>
        <dbReference type="EnsemblProtists" id="HpaP803917"/>
    </source>
</evidence>
<dbReference type="Proteomes" id="UP000011713">
    <property type="component" value="Unassembled WGS sequence"/>
</dbReference>
<dbReference type="Pfam" id="PF00069">
    <property type="entry name" value="Pkinase"/>
    <property type="match status" value="1"/>
</dbReference>
<evidence type="ECO:0000259" key="6">
    <source>
        <dbReference type="PROSITE" id="PS50011"/>
    </source>
</evidence>
<evidence type="ECO:0000256" key="1">
    <source>
        <dbReference type="ARBA" id="ARBA00022527"/>
    </source>
</evidence>
<dbReference type="AlphaFoldDB" id="M4BCA1"/>
<feature type="domain" description="Protein kinase" evidence="6">
    <location>
        <begin position="1"/>
        <end position="103"/>
    </location>
</feature>
<evidence type="ECO:0000256" key="4">
    <source>
        <dbReference type="ARBA" id="ARBA00022777"/>
    </source>
</evidence>
<dbReference type="InterPro" id="IPR011009">
    <property type="entry name" value="Kinase-like_dom_sf"/>
</dbReference>
<dbReference type="InterPro" id="IPR000719">
    <property type="entry name" value="Prot_kinase_dom"/>
</dbReference>
<evidence type="ECO:0000256" key="3">
    <source>
        <dbReference type="ARBA" id="ARBA00022741"/>
    </source>
</evidence>
<evidence type="ECO:0000256" key="5">
    <source>
        <dbReference type="ARBA" id="ARBA00022840"/>
    </source>
</evidence>
<keyword evidence="2" id="KW-0808">Transferase</keyword>
<keyword evidence="8" id="KW-1185">Reference proteome</keyword>
<reference evidence="8" key="1">
    <citation type="journal article" date="2010" name="Science">
        <title>Signatures of adaptation to obligate biotrophy in the Hyaloperonospora arabidopsidis genome.</title>
        <authorList>
            <person name="Baxter L."/>
            <person name="Tripathy S."/>
            <person name="Ishaque N."/>
            <person name="Boot N."/>
            <person name="Cabral A."/>
            <person name="Kemen E."/>
            <person name="Thines M."/>
            <person name="Ah-Fong A."/>
            <person name="Anderson R."/>
            <person name="Badejoko W."/>
            <person name="Bittner-Eddy P."/>
            <person name="Boore J.L."/>
            <person name="Chibucos M.C."/>
            <person name="Coates M."/>
            <person name="Dehal P."/>
            <person name="Delehaunty K."/>
            <person name="Dong S."/>
            <person name="Downton P."/>
            <person name="Dumas B."/>
            <person name="Fabro G."/>
            <person name="Fronick C."/>
            <person name="Fuerstenberg S.I."/>
            <person name="Fulton L."/>
            <person name="Gaulin E."/>
            <person name="Govers F."/>
            <person name="Hughes L."/>
            <person name="Humphray S."/>
            <person name="Jiang R.H."/>
            <person name="Judelson H."/>
            <person name="Kamoun S."/>
            <person name="Kyung K."/>
            <person name="Meijer H."/>
            <person name="Minx P."/>
            <person name="Morris P."/>
            <person name="Nelson J."/>
            <person name="Phuntumart V."/>
            <person name="Qutob D."/>
            <person name="Rehmany A."/>
            <person name="Rougon-Cardoso A."/>
            <person name="Ryden P."/>
            <person name="Torto-Alalibo T."/>
            <person name="Studholme D."/>
            <person name="Wang Y."/>
            <person name="Win J."/>
            <person name="Wood J."/>
            <person name="Clifton S.W."/>
            <person name="Rogers J."/>
            <person name="Van den Ackerveken G."/>
            <person name="Jones J.D."/>
            <person name="McDowell J.M."/>
            <person name="Beynon J."/>
            <person name="Tyler B.M."/>
        </authorList>
    </citation>
    <scope>NUCLEOTIDE SEQUENCE [LARGE SCALE GENOMIC DNA]</scope>
    <source>
        <strain evidence="8">Emoy2</strain>
    </source>
</reference>
<accession>M4BCA1</accession>
<dbReference type="EMBL" id="JH598126">
    <property type="status" value="NOT_ANNOTATED_CDS"/>
    <property type="molecule type" value="Genomic_DNA"/>
</dbReference>
<dbReference type="GO" id="GO:0004691">
    <property type="term" value="F:cAMP-dependent protein kinase activity"/>
    <property type="evidence" value="ECO:0007669"/>
    <property type="project" value="TreeGrafter"/>
</dbReference>
<evidence type="ECO:0000313" key="8">
    <source>
        <dbReference type="Proteomes" id="UP000011713"/>
    </source>
</evidence>
<dbReference type="VEuPathDB" id="FungiDB:HpaG803917"/>
<sequence>MYIRLTIYYCAGHNIAADYWALGVLMYEMLTGATPFTREKENDLEILNDIAAFRPGQLSWPEHTSAELKDIIENLLSPDLTHRLGYTTYRAGACEPIKKHAFFAGTAWEATKMGSFSAPLEPEAASEYKQIAASGSQENVDIGSIYTGNVDWLAGF</sequence>
<dbReference type="InParanoid" id="M4BCA1"/>
<keyword evidence="5" id="KW-0067">ATP-binding</keyword>
<keyword evidence="1" id="KW-0723">Serine/threonine-protein kinase</keyword>
<dbReference type="Gene3D" id="1.10.510.10">
    <property type="entry name" value="Transferase(Phosphotransferase) domain 1"/>
    <property type="match status" value="1"/>
</dbReference>
<dbReference type="SUPFAM" id="SSF56112">
    <property type="entry name" value="Protein kinase-like (PK-like)"/>
    <property type="match status" value="1"/>
</dbReference>
<organism evidence="7 8">
    <name type="scientific">Hyaloperonospora arabidopsidis (strain Emoy2)</name>
    <name type="common">Downy mildew agent</name>
    <name type="synonym">Peronospora arabidopsidis</name>
    <dbReference type="NCBI Taxonomy" id="559515"/>
    <lineage>
        <taxon>Eukaryota</taxon>
        <taxon>Sar</taxon>
        <taxon>Stramenopiles</taxon>
        <taxon>Oomycota</taxon>
        <taxon>Peronosporomycetes</taxon>
        <taxon>Peronosporales</taxon>
        <taxon>Peronosporaceae</taxon>
        <taxon>Hyaloperonospora</taxon>
    </lineage>
</organism>
<keyword evidence="4" id="KW-0418">Kinase</keyword>
<dbReference type="GO" id="GO:0005952">
    <property type="term" value="C:cAMP-dependent protein kinase complex"/>
    <property type="evidence" value="ECO:0007669"/>
    <property type="project" value="TreeGrafter"/>
</dbReference>
<reference evidence="7" key="2">
    <citation type="submission" date="2015-06" db="UniProtKB">
        <authorList>
            <consortium name="EnsemblProtists"/>
        </authorList>
    </citation>
    <scope>IDENTIFICATION</scope>
    <source>
        <strain evidence="7">Emoy2</strain>
    </source>
</reference>
<protein>
    <recommendedName>
        <fullName evidence="6">Protein kinase domain-containing protein</fullName>
    </recommendedName>
</protein>
<dbReference type="PROSITE" id="PS50011">
    <property type="entry name" value="PROTEIN_KINASE_DOM"/>
    <property type="match status" value="1"/>
</dbReference>
<keyword evidence="3" id="KW-0547">Nucleotide-binding</keyword>
<dbReference type="PANTHER" id="PTHR24353:SF127">
    <property type="entry name" value="PROTEIN PHOSPHATASE 2C AND CYCLIC NUCLEOTIDE-BINDING_KINASE DOMAIN-CONTAINING PROTEIN"/>
    <property type="match status" value="1"/>
</dbReference>
<dbReference type="PANTHER" id="PTHR24353">
    <property type="entry name" value="CYCLIC NUCLEOTIDE-DEPENDENT PROTEIN KINASE"/>
    <property type="match status" value="1"/>
</dbReference>
<dbReference type="GO" id="GO:0005524">
    <property type="term" value="F:ATP binding"/>
    <property type="evidence" value="ECO:0007669"/>
    <property type="project" value="UniProtKB-KW"/>
</dbReference>
<dbReference type="EnsemblProtists" id="HpaT803917">
    <property type="protein sequence ID" value="HpaP803917"/>
    <property type="gene ID" value="HpaG803917"/>
</dbReference>
<dbReference type="HOGENOM" id="CLU_1690094_0_0_1"/>
<name>M4BCA1_HYAAE</name>
<proteinExistence type="predicted"/>
<dbReference type="eggNOG" id="KOG0616">
    <property type="taxonomic scope" value="Eukaryota"/>
</dbReference>